<dbReference type="AlphaFoldDB" id="A0A4E0RQI5"/>
<keyword evidence="8" id="KW-1185">Reference proteome</keyword>
<dbReference type="InterPro" id="IPR018247">
    <property type="entry name" value="EF_Hand_1_Ca_BS"/>
</dbReference>
<dbReference type="PROSITE" id="PS50222">
    <property type="entry name" value="EF_HAND_2"/>
    <property type="match status" value="2"/>
</dbReference>
<keyword evidence="3" id="KW-0479">Metal-binding</keyword>
<dbReference type="Gene3D" id="1.10.238.10">
    <property type="entry name" value="EF-hand"/>
    <property type="match status" value="1"/>
</dbReference>
<evidence type="ECO:0000313" key="8">
    <source>
        <dbReference type="Proteomes" id="UP000230066"/>
    </source>
</evidence>
<dbReference type="PROSITE" id="PS00018">
    <property type="entry name" value="EF_HAND_1"/>
    <property type="match status" value="2"/>
</dbReference>
<reference evidence="7" key="1">
    <citation type="submission" date="2019-03" db="EMBL/GenBank/DDBJ databases">
        <title>Improved annotation for the trematode Fasciola hepatica.</title>
        <authorList>
            <person name="Choi Y.-J."/>
            <person name="Martin J."/>
            <person name="Mitreva M."/>
        </authorList>
    </citation>
    <scope>NUCLEOTIDE SEQUENCE [LARGE SCALE GENOMIC DNA]</scope>
</reference>
<dbReference type="EMBL" id="JXXN02007402">
    <property type="protein sequence ID" value="THD19092.1"/>
    <property type="molecule type" value="Genomic_DNA"/>
</dbReference>
<protein>
    <submittedName>
        <fullName evidence="7">Programmed cell death protein 6</fullName>
    </submittedName>
</protein>
<dbReference type="GO" id="GO:0005737">
    <property type="term" value="C:cytoplasm"/>
    <property type="evidence" value="ECO:0007669"/>
    <property type="project" value="UniProtKB-SubCell"/>
</dbReference>
<keyword evidence="2" id="KW-0963">Cytoplasm</keyword>
<proteinExistence type="predicted"/>
<evidence type="ECO:0000313" key="7">
    <source>
        <dbReference type="EMBL" id="THD19092.1"/>
    </source>
</evidence>
<feature type="domain" description="EF-hand" evidence="6">
    <location>
        <begin position="83"/>
        <end position="118"/>
    </location>
</feature>
<dbReference type="GO" id="GO:0048306">
    <property type="term" value="F:calcium-dependent protein binding"/>
    <property type="evidence" value="ECO:0007669"/>
    <property type="project" value="UniProtKB-ARBA"/>
</dbReference>
<evidence type="ECO:0000256" key="3">
    <source>
        <dbReference type="ARBA" id="ARBA00022723"/>
    </source>
</evidence>
<dbReference type="InterPro" id="IPR051426">
    <property type="entry name" value="Peflin/Sorcin_CaBP"/>
</dbReference>
<keyword evidence="4" id="KW-0677">Repeat</keyword>
<evidence type="ECO:0000256" key="5">
    <source>
        <dbReference type="ARBA" id="ARBA00022837"/>
    </source>
</evidence>
<evidence type="ECO:0000259" key="6">
    <source>
        <dbReference type="PROSITE" id="PS50222"/>
    </source>
</evidence>
<feature type="domain" description="EF-hand" evidence="6">
    <location>
        <begin position="16"/>
        <end position="51"/>
    </location>
</feature>
<evidence type="ECO:0000256" key="1">
    <source>
        <dbReference type="ARBA" id="ARBA00004496"/>
    </source>
</evidence>
<evidence type="ECO:0000256" key="2">
    <source>
        <dbReference type="ARBA" id="ARBA00022490"/>
    </source>
</evidence>
<dbReference type="Pfam" id="PF13499">
    <property type="entry name" value="EF-hand_7"/>
    <property type="match status" value="2"/>
</dbReference>
<dbReference type="PANTHER" id="PTHR46212:SF3">
    <property type="entry name" value="GH27120P"/>
    <property type="match status" value="1"/>
</dbReference>
<dbReference type="FunFam" id="1.10.238.10:FF:000003">
    <property type="entry name" value="Calmodulin A"/>
    <property type="match status" value="1"/>
</dbReference>
<dbReference type="Proteomes" id="UP000230066">
    <property type="component" value="Unassembled WGS sequence"/>
</dbReference>
<sequence>MPVFSVQLVHLRTTVMNNQQVQSFFQQVDRDNSGSISPMELQQALHNGLSTQFNMKTIELMMAMFDRDLNGTMSFPEFSQLFGYVQQWMNCFRQFDQDRSGTISCNEMQTALTSFGFRLSPQFINLLIRKFDRTKRGQIAFDDFIYCCVCLQSLTSGFIPYDRNKNGIAQFTYEQFLTAAFAVVS</sequence>
<accession>A0A4E0RQI5</accession>
<evidence type="ECO:0000256" key="4">
    <source>
        <dbReference type="ARBA" id="ARBA00022737"/>
    </source>
</evidence>
<keyword evidence="5" id="KW-0106">Calcium</keyword>
<dbReference type="PANTHER" id="PTHR46212">
    <property type="entry name" value="PEFLIN"/>
    <property type="match status" value="1"/>
</dbReference>
<organism evidence="7 8">
    <name type="scientific">Fasciola hepatica</name>
    <name type="common">Liver fluke</name>
    <dbReference type="NCBI Taxonomy" id="6192"/>
    <lineage>
        <taxon>Eukaryota</taxon>
        <taxon>Metazoa</taxon>
        <taxon>Spiralia</taxon>
        <taxon>Lophotrochozoa</taxon>
        <taxon>Platyhelminthes</taxon>
        <taxon>Trematoda</taxon>
        <taxon>Digenea</taxon>
        <taxon>Plagiorchiida</taxon>
        <taxon>Echinostomata</taxon>
        <taxon>Echinostomatoidea</taxon>
        <taxon>Fasciolidae</taxon>
        <taxon>Fasciola</taxon>
    </lineage>
</organism>
<dbReference type="SUPFAM" id="SSF47473">
    <property type="entry name" value="EF-hand"/>
    <property type="match status" value="1"/>
</dbReference>
<comment type="subcellular location">
    <subcellularLocation>
        <location evidence="1">Cytoplasm</location>
    </subcellularLocation>
</comment>
<dbReference type="GO" id="GO:0005509">
    <property type="term" value="F:calcium ion binding"/>
    <property type="evidence" value="ECO:0007669"/>
    <property type="project" value="InterPro"/>
</dbReference>
<dbReference type="InterPro" id="IPR011992">
    <property type="entry name" value="EF-hand-dom_pair"/>
</dbReference>
<gene>
    <name evidence="7" type="ORF">D915_010217</name>
</gene>
<dbReference type="InterPro" id="IPR002048">
    <property type="entry name" value="EF_hand_dom"/>
</dbReference>
<name>A0A4E0RQI5_FASHE</name>
<comment type="caution">
    <text evidence="7">The sequence shown here is derived from an EMBL/GenBank/DDBJ whole genome shotgun (WGS) entry which is preliminary data.</text>
</comment>
<dbReference type="SMART" id="SM00054">
    <property type="entry name" value="EFh"/>
    <property type="match status" value="4"/>
</dbReference>